<dbReference type="AlphaFoldDB" id="A0A6J4KY03"/>
<accession>A0A6J4KY03</accession>
<feature type="transmembrane region" description="Helical" evidence="1">
    <location>
        <begin position="303"/>
        <end position="323"/>
    </location>
</feature>
<proteinExistence type="predicted"/>
<evidence type="ECO:0000256" key="1">
    <source>
        <dbReference type="SAM" id="Phobius"/>
    </source>
</evidence>
<feature type="transmembrane region" description="Helical" evidence="1">
    <location>
        <begin position="167"/>
        <end position="184"/>
    </location>
</feature>
<evidence type="ECO:0008006" key="3">
    <source>
        <dbReference type="Google" id="ProtNLM"/>
    </source>
</evidence>
<feature type="transmembrane region" description="Helical" evidence="1">
    <location>
        <begin position="85"/>
        <end position="106"/>
    </location>
</feature>
<protein>
    <recommendedName>
        <fullName evidence="3">HTTM domain-containing protein</fullName>
    </recommendedName>
</protein>
<gene>
    <name evidence="2" type="ORF">AVDCRST_MAG56-6712</name>
</gene>
<name>A0A6J4KY03_9SPHI</name>
<feature type="transmembrane region" description="Helical" evidence="1">
    <location>
        <begin position="262"/>
        <end position="282"/>
    </location>
</feature>
<evidence type="ECO:0000313" key="2">
    <source>
        <dbReference type="EMBL" id="CAA9317410.1"/>
    </source>
</evidence>
<feature type="transmembrane region" description="Helical" evidence="1">
    <location>
        <begin position="190"/>
        <end position="213"/>
    </location>
</feature>
<reference evidence="2" key="1">
    <citation type="submission" date="2020-02" db="EMBL/GenBank/DDBJ databases">
        <authorList>
            <person name="Meier V. D."/>
        </authorList>
    </citation>
    <scope>NUCLEOTIDE SEQUENCE</scope>
    <source>
        <strain evidence="2">AVDCRST_MAG56</strain>
    </source>
</reference>
<feature type="transmembrane region" description="Helical" evidence="1">
    <location>
        <begin position="139"/>
        <end position="160"/>
    </location>
</feature>
<keyword evidence="1" id="KW-1133">Transmembrane helix</keyword>
<feature type="non-terminal residue" evidence="2">
    <location>
        <position position="370"/>
    </location>
</feature>
<sequence>MAHSDLFGTRFHYILMTLVAVWIIFKPAMGLFLLLISLQLVDAFDNMPVTSNHWLFTAFVNLTILQALLYQIVKNKSFRVDENRWLETFAPVVRIELLLLYFYAVFHKINAGFFAPASSCATDLLKAQHLDALMPLSPAIFMANAYFTLLVEAAIPILLCFRRTRNWGILIGVVFHFILAYSSYNAFYDFSSMVFALYALFISPSLFVMLLDAGRKWKGVLLREGPPAFSPARLLMLLGLWLAGMVAVLIVTRRLYVPASSYWYVFWTVFGLAYIALLAWFMRTRAGSKANQTEALSFSVPRASFLLVPILVFLNGLSPYIGLKTENSFAMFSNLRTENNITNHYIVPASFQVFDFQKDVVEIVSSTDAT</sequence>
<feature type="transmembrane region" description="Helical" evidence="1">
    <location>
        <begin position="12"/>
        <end position="41"/>
    </location>
</feature>
<dbReference type="EMBL" id="CADCTQ010000555">
    <property type="protein sequence ID" value="CAA9317410.1"/>
    <property type="molecule type" value="Genomic_DNA"/>
</dbReference>
<feature type="transmembrane region" description="Helical" evidence="1">
    <location>
        <begin position="53"/>
        <end position="73"/>
    </location>
</feature>
<feature type="transmembrane region" description="Helical" evidence="1">
    <location>
        <begin position="234"/>
        <end position="256"/>
    </location>
</feature>
<keyword evidence="1" id="KW-0472">Membrane</keyword>
<keyword evidence="1" id="KW-0812">Transmembrane</keyword>
<organism evidence="2">
    <name type="scientific">uncultured Cytophagales bacterium</name>
    <dbReference type="NCBI Taxonomy" id="158755"/>
    <lineage>
        <taxon>Bacteria</taxon>
        <taxon>Pseudomonadati</taxon>
        <taxon>Bacteroidota</taxon>
        <taxon>Sphingobacteriia</taxon>
        <taxon>Sphingobacteriales</taxon>
        <taxon>environmental samples</taxon>
    </lineage>
</organism>